<reference evidence="1" key="1">
    <citation type="journal article" date="2014" name="Int. J. Syst. Evol. Microbiol.">
        <title>Complete genome sequence of Corynebacterium casei LMG S-19264T (=DSM 44701T), isolated from a smear-ripened cheese.</title>
        <authorList>
            <consortium name="US DOE Joint Genome Institute (JGI-PGF)"/>
            <person name="Walter F."/>
            <person name="Albersmeier A."/>
            <person name="Kalinowski J."/>
            <person name="Ruckert C."/>
        </authorList>
    </citation>
    <scope>NUCLEOTIDE SEQUENCE</scope>
    <source>
        <strain evidence="1">KCTC 22164</strain>
    </source>
</reference>
<name>A0A918JS01_9ALTE</name>
<proteinExistence type="predicted"/>
<organism evidence="1 2">
    <name type="scientific">Alteromonas halophila</name>
    <dbReference type="NCBI Taxonomy" id="516698"/>
    <lineage>
        <taxon>Bacteria</taxon>
        <taxon>Pseudomonadati</taxon>
        <taxon>Pseudomonadota</taxon>
        <taxon>Gammaproteobacteria</taxon>
        <taxon>Alteromonadales</taxon>
        <taxon>Alteromonadaceae</taxon>
        <taxon>Alteromonas/Salinimonas group</taxon>
        <taxon>Alteromonas</taxon>
    </lineage>
</organism>
<accession>A0A918JS01</accession>
<reference evidence="1" key="2">
    <citation type="submission" date="2020-09" db="EMBL/GenBank/DDBJ databases">
        <authorList>
            <person name="Sun Q."/>
            <person name="Kim S."/>
        </authorList>
    </citation>
    <scope>NUCLEOTIDE SEQUENCE</scope>
    <source>
        <strain evidence="1">KCTC 22164</strain>
    </source>
</reference>
<gene>
    <name evidence="1" type="ORF">GCM10007391_29870</name>
</gene>
<evidence type="ECO:0000313" key="2">
    <source>
        <dbReference type="Proteomes" id="UP000631300"/>
    </source>
</evidence>
<comment type="caution">
    <text evidence="1">The sequence shown here is derived from an EMBL/GenBank/DDBJ whole genome shotgun (WGS) entry which is preliminary data.</text>
</comment>
<dbReference type="AlphaFoldDB" id="A0A918JS01"/>
<dbReference type="Proteomes" id="UP000631300">
    <property type="component" value="Unassembled WGS sequence"/>
</dbReference>
<sequence>MTSATAVPLMPYSVTSAHIEVAVSACETPRQALFAIAESAGYRYLIRIFDLTEPD</sequence>
<dbReference type="EMBL" id="BMXP01000009">
    <property type="protein sequence ID" value="GGW93513.1"/>
    <property type="molecule type" value="Genomic_DNA"/>
</dbReference>
<protein>
    <submittedName>
        <fullName evidence="1">Uncharacterized protein</fullName>
    </submittedName>
</protein>
<evidence type="ECO:0000313" key="1">
    <source>
        <dbReference type="EMBL" id="GGW93513.1"/>
    </source>
</evidence>
<keyword evidence="2" id="KW-1185">Reference proteome</keyword>